<keyword evidence="8" id="KW-1185">Reference proteome</keyword>
<feature type="domain" description="LysM" evidence="6">
    <location>
        <begin position="767"/>
        <end position="814"/>
    </location>
</feature>
<feature type="domain" description="LysM" evidence="6">
    <location>
        <begin position="224"/>
        <end position="269"/>
    </location>
</feature>
<dbReference type="SUPFAM" id="SSF54106">
    <property type="entry name" value="LysM domain"/>
    <property type="match status" value="3"/>
</dbReference>
<evidence type="ECO:0000256" key="3">
    <source>
        <dbReference type="ARBA" id="ARBA00044955"/>
    </source>
</evidence>
<feature type="signal peptide" evidence="5">
    <location>
        <begin position="1"/>
        <end position="18"/>
    </location>
</feature>
<name>A0AAE0XLU7_9PEZI</name>
<dbReference type="EMBL" id="JAULSO010000001">
    <property type="protein sequence ID" value="KAK3695685.1"/>
    <property type="molecule type" value="Genomic_DNA"/>
</dbReference>
<dbReference type="AlphaFoldDB" id="A0AAE0XLU7"/>
<comment type="caution">
    <text evidence="7">The sequence shown here is derived from an EMBL/GenBank/DDBJ whole genome shotgun (WGS) entry which is preliminary data.</text>
</comment>
<proteinExistence type="inferred from homology"/>
<reference evidence="7" key="1">
    <citation type="journal article" date="2023" name="Mol. Phylogenet. Evol.">
        <title>Genome-scale phylogeny and comparative genomics of the fungal order Sordariales.</title>
        <authorList>
            <person name="Hensen N."/>
            <person name="Bonometti L."/>
            <person name="Westerberg I."/>
            <person name="Brannstrom I.O."/>
            <person name="Guillou S."/>
            <person name="Cros-Aarteil S."/>
            <person name="Calhoun S."/>
            <person name="Haridas S."/>
            <person name="Kuo A."/>
            <person name="Mondo S."/>
            <person name="Pangilinan J."/>
            <person name="Riley R."/>
            <person name="LaButti K."/>
            <person name="Andreopoulos B."/>
            <person name="Lipzen A."/>
            <person name="Chen C."/>
            <person name="Yan M."/>
            <person name="Daum C."/>
            <person name="Ng V."/>
            <person name="Clum A."/>
            <person name="Steindorff A."/>
            <person name="Ohm R.A."/>
            <person name="Martin F."/>
            <person name="Silar P."/>
            <person name="Natvig D.O."/>
            <person name="Lalanne C."/>
            <person name="Gautier V."/>
            <person name="Ament-Velasquez S.L."/>
            <person name="Kruys A."/>
            <person name="Hutchinson M.I."/>
            <person name="Powell A.J."/>
            <person name="Barry K."/>
            <person name="Miller A.N."/>
            <person name="Grigoriev I.V."/>
            <person name="Debuchy R."/>
            <person name="Gladieux P."/>
            <person name="Hiltunen Thoren M."/>
            <person name="Johannesson H."/>
        </authorList>
    </citation>
    <scope>NUCLEOTIDE SEQUENCE</scope>
    <source>
        <strain evidence="7">CBS 314.62</strain>
    </source>
</reference>
<dbReference type="Proteomes" id="UP001270362">
    <property type="component" value="Unassembled WGS sequence"/>
</dbReference>
<dbReference type="InterPro" id="IPR018392">
    <property type="entry name" value="LysM"/>
</dbReference>
<accession>A0AAE0XLU7</accession>
<evidence type="ECO:0000313" key="8">
    <source>
        <dbReference type="Proteomes" id="UP001270362"/>
    </source>
</evidence>
<dbReference type="Pfam" id="PF01476">
    <property type="entry name" value="LysM"/>
    <property type="match status" value="4"/>
</dbReference>
<gene>
    <name evidence="7" type="ORF">B0T22DRAFT_455996</name>
</gene>
<evidence type="ECO:0000256" key="1">
    <source>
        <dbReference type="ARBA" id="ARBA00022669"/>
    </source>
</evidence>
<organism evidence="7 8">
    <name type="scientific">Podospora appendiculata</name>
    <dbReference type="NCBI Taxonomy" id="314037"/>
    <lineage>
        <taxon>Eukaryota</taxon>
        <taxon>Fungi</taxon>
        <taxon>Dikarya</taxon>
        <taxon>Ascomycota</taxon>
        <taxon>Pezizomycotina</taxon>
        <taxon>Sordariomycetes</taxon>
        <taxon>Sordariomycetidae</taxon>
        <taxon>Sordariales</taxon>
        <taxon>Podosporaceae</taxon>
        <taxon>Podospora</taxon>
    </lineage>
</organism>
<feature type="domain" description="LysM" evidence="6">
    <location>
        <begin position="274"/>
        <end position="322"/>
    </location>
</feature>
<protein>
    <recommendedName>
        <fullName evidence="6">LysM domain-containing protein</fullName>
    </recommendedName>
</protein>
<keyword evidence="5" id="KW-0732">Signal</keyword>
<dbReference type="GO" id="GO:0008061">
    <property type="term" value="F:chitin binding"/>
    <property type="evidence" value="ECO:0007669"/>
    <property type="project" value="UniProtKB-KW"/>
</dbReference>
<evidence type="ECO:0000256" key="4">
    <source>
        <dbReference type="SAM" id="MobiDB-lite"/>
    </source>
</evidence>
<dbReference type="PROSITE" id="PS51782">
    <property type="entry name" value="LYSM"/>
    <property type="match status" value="5"/>
</dbReference>
<feature type="compositionally biased region" description="Low complexity" evidence="4">
    <location>
        <begin position="678"/>
        <end position="752"/>
    </location>
</feature>
<dbReference type="PANTHER" id="PTHR34997:SF1">
    <property type="entry name" value="PEPTIDOGLYCAN-BINDING LYSIN DOMAIN"/>
    <property type="match status" value="1"/>
</dbReference>
<feature type="chain" id="PRO_5042082537" description="LysM domain-containing protein" evidence="5">
    <location>
        <begin position="19"/>
        <end position="818"/>
    </location>
</feature>
<dbReference type="PANTHER" id="PTHR34997">
    <property type="entry name" value="AM15"/>
    <property type="match status" value="1"/>
</dbReference>
<keyword evidence="1" id="KW-0147">Chitin-binding</keyword>
<feature type="domain" description="LysM" evidence="6">
    <location>
        <begin position="624"/>
        <end position="671"/>
    </location>
</feature>
<evidence type="ECO:0000256" key="2">
    <source>
        <dbReference type="ARBA" id="ARBA00023026"/>
    </source>
</evidence>
<feature type="domain" description="LysM" evidence="6">
    <location>
        <begin position="363"/>
        <end position="409"/>
    </location>
</feature>
<keyword evidence="2" id="KW-0843">Virulence</keyword>
<reference evidence="7" key="2">
    <citation type="submission" date="2023-06" db="EMBL/GenBank/DDBJ databases">
        <authorList>
            <consortium name="Lawrence Berkeley National Laboratory"/>
            <person name="Haridas S."/>
            <person name="Hensen N."/>
            <person name="Bonometti L."/>
            <person name="Westerberg I."/>
            <person name="Brannstrom I.O."/>
            <person name="Guillou S."/>
            <person name="Cros-Aarteil S."/>
            <person name="Calhoun S."/>
            <person name="Kuo A."/>
            <person name="Mondo S."/>
            <person name="Pangilinan J."/>
            <person name="Riley R."/>
            <person name="Labutti K."/>
            <person name="Andreopoulos B."/>
            <person name="Lipzen A."/>
            <person name="Chen C."/>
            <person name="Yanf M."/>
            <person name="Daum C."/>
            <person name="Ng V."/>
            <person name="Clum A."/>
            <person name="Steindorff A."/>
            <person name="Ohm R."/>
            <person name="Martin F."/>
            <person name="Silar P."/>
            <person name="Natvig D."/>
            <person name="Lalanne C."/>
            <person name="Gautier V."/>
            <person name="Ament-Velasquez S.L."/>
            <person name="Kruys A."/>
            <person name="Hutchinson M.I."/>
            <person name="Powell A.J."/>
            <person name="Barry K."/>
            <person name="Miller A.N."/>
            <person name="Grigoriev I.V."/>
            <person name="Debuchy R."/>
            <person name="Gladieux P."/>
            <person name="Thoren M.H."/>
            <person name="Johannesson H."/>
        </authorList>
    </citation>
    <scope>NUCLEOTIDE SEQUENCE</scope>
    <source>
        <strain evidence="7">CBS 314.62</strain>
    </source>
</reference>
<evidence type="ECO:0000313" key="7">
    <source>
        <dbReference type="EMBL" id="KAK3695685.1"/>
    </source>
</evidence>
<comment type="similarity">
    <text evidence="3">Belongs to the secreted LysM effector family.</text>
</comment>
<evidence type="ECO:0000259" key="6">
    <source>
        <dbReference type="PROSITE" id="PS51782"/>
    </source>
</evidence>
<dbReference type="CDD" id="cd00118">
    <property type="entry name" value="LysM"/>
    <property type="match status" value="4"/>
</dbReference>
<dbReference type="Gene3D" id="3.10.350.10">
    <property type="entry name" value="LysM domain"/>
    <property type="match status" value="4"/>
</dbReference>
<dbReference type="InterPro" id="IPR036779">
    <property type="entry name" value="LysM_dom_sf"/>
</dbReference>
<feature type="region of interest" description="Disordered" evidence="4">
    <location>
        <begin position="678"/>
        <end position="757"/>
    </location>
</feature>
<dbReference type="SMART" id="SM00257">
    <property type="entry name" value="LysM"/>
    <property type="match status" value="4"/>
</dbReference>
<evidence type="ECO:0000256" key="5">
    <source>
        <dbReference type="SAM" id="SignalP"/>
    </source>
</evidence>
<dbReference type="InterPro" id="IPR052210">
    <property type="entry name" value="LysM1-like"/>
</dbReference>
<sequence>MLSVWLLAGLWLVSCVQATIYITYNDSFPSNTSTSCLNAMMTDIKSCPDGIRRLRPDLYYPQQFLKNVCTTACQSDLGLYESSVVSSCSGQTYDSLSDKGIVPMANIPQFLRYLFNYTCLQDAKTGDYCIVQAASAIGILPDQSNLNSPNMTGGGALNCTDCNLKGLQFRAGTSFSNDDDTVSMYKSLTSSCKATGYPLPSTASSSKVPTTTTTTATTPTCTGTKYSVKSGDTCQSVSKAQSVGTAWLLMDNNLAAFCADFPTSGSLCIQHTCKTYTVQNNDTCESIDKASGINYAQLLAWNPNIGGSCRNLNGSVGYEICVSTPGTPYSLPPQASTAVVTSVTTAVPLPTNVANGSVTNCGMWYEAIPGDYCNLITMRFGISLENFLILNPEVNENCTNLYAKESYCVEPVGDMGSYPGAPGYVSPVPSFATIPWSSLPEATNIPSLYQGNASALANGTRKDCGQYLEGSDYQVNLKNTTFASNCELAVSVYNQNLADFLTWNPSLSAANCSLRANTRYCANLASLVVEPTETMSAMPTATGVVSNCTQFTYAGSGITCQDICDYWNISLPYFTTLNPSLGGDCSGLKTFTWYCVNTTTPVTVTTSVIPPGPTQSGIPASCNAYYIAKAGDDCGTVATKFNITTAQFHAWNPAVSADCLSGFWKDEAYCVGVSGGTTTTTTTTSSAKPTTPSTTSSSIKSSTKPATTSSTKPATTSSTKPATTSSTKPATTSSTSASKTSTKAQTTTSVVTPPGPTQSGIAANCNKYYLAQSGDTCSTVETKFGITDKQFHAWNPAVSADCLSGFWAQEAYCVGVSS</sequence>